<evidence type="ECO:0000313" key="2">
    <source>
        <dbReference type="EMBL" id="MBW7455515.1"/>
    </source>
</evidence>
<feature type="domain" description="DinB-like" evidence="1">
    <location>
        <begin position="44"/>
        <end position="182"/>
    </location>
</feature>
<dbReference type="SUPFAM" id="SSF109854">
    <property type="entry name" value="DinB/YfiT-like putative metalloenzymes"/>
    <property type="match status" value="1"/>
</dbReference>
<keyword evidence="3" id="KW-1185">Reference proteome</keyword>
<dbReference type="EMBL" id="JAHZIK010000378">
    <property type="protein sequence ID" value="MBW7455515.1"/>
    <property type="molecule type" value="Genomic_DNA"/>
</dbReference>
<organism evidence="2 3">
    <name type="scientific">Paenibacillus sepulcri</name>
    <dbReference type="NCBI Taxonomy" id="359917"/>
    <lineage>
        <taxon>Bacteria</taxon>
        <taxon>Bacillati</taxon>
        <taxon>Bacillota</taxon>
        <taxon>Bacilli</taxon>
        <taxon>Bacillales</taxon>
        <taxon>Paenibacillaceae</taxon>
        <taxon>Paenibacillus</taxon>
    </lineage>
</organism>
<dbReference type="Proteomes" id="UP001519887">
    <property type="component" value="Unassembled WGS sequence"/>
</dbReference>
<sequence>MKGEAALSINRTIEVINHELLSTKSELSAWFNKDISSLKYAPIRGWSIEQILEHITITNHFLFILIRKAKIKALHAALKEDLLSELSRYEYNLDQLDDIAVHGSFSWIRPDHMEPTGNVTHDEIRRKLEEQFDECSRILNEIRQGEGILYKTMMSVNNLGKMDVYQYIYFLCQHAKRHIQQMLKVEAEFMSLKETE</sequence>
<dbReference type="InterPro" id="IPR034660">
    <property type="entry name" value="DinB/YfiT-like"/>
</dbReference>
<evidence type="ECO:0000313" key="3">
    <source>
        <dbReference type="Proteomes" id="UP001519887"/>
    </source>
</evidence>
<name>A0ABS7C3Q3_9BACL</name>
<accession>A0ABS7C3Q3</accession>
<protein>
    <submittedName>
        <fullName evidence="2">DinB family protein</fullName>
    </submittedName>
</protein>
<gene>
    <name evidence="2" type="ORF">K0U00_15925</name>
</gene>
<dbReference type="Pfam" id="PF12867">
    <property type="entry name" value="DinB_2"/>
    <property type="match status" value="1"/>
</dbReference>
<evidence type="ECO:0000259" key="1">
    <source>
        <dbReference type="Pfam" id="PF12867"/>
    </source>
</evidence>
<dbReference type="InterPro" id="IPR024775">
    <property type="entry name" value="DinB-like"/>
</dbReference>
<dbReference type="Gene3D" id="1.20.120.450">
    <property type="entry name" value="dinb family like domain"/>
    <property type="match status" value="1"/>
</dbReference>
<reference evidence="2 3" key="1">
    <citation type="submission" date="2021-07" db="EMBL/GenBank/DDBJ databases">
        <title>Paenibacillus radiodurans sp. nov., isolated from the southeastern edge of Tengger Desert.</title>
        <authorList>
            <person name="Zhang G."/>
        </authorList>
    </citation>
    <scope>NUCLEOTIDE SEQUENCE [LARGE SCALE GENOMIC DNA]</scope>
    <source>
        <strain evidence="2 3">CCM 7311</strain>
    </source>
</reference>
<comment type="caution">
    <text evidence="2">The sequence shown here is derived from an EMBL/GenBank/DDBJ whole genome shotgun (WGS) entry which is preliminary data.</text>
</comment>
<proteinExistence type="predicted"/>